<dbReference type="PANTHER" id="PTHR22916">
    <property type="entry name" value="GLYCOSYLTRANSFERASE"/>
    <property type="match status" value="1"/>
</dbReference>
<dbReference type="Gene3D" id="3.90.550.10">
    <property type="entry name" value="Spore Coat Polysaccharide Biosynthesis Protein SpsA, Chain A"/>
    <property type="match status" value="1"/>
</dbReference>
<dbReference type="CDD" id="cd04196">
    <property type="entry name" value="GT_2_like_d"/>
    <property type="match status" value="1"/>
</dbReference>
<dbReference type="Pfam" id="PF00535">
    <property type="entry name" value="Glycos_transf_2"/>
    <property type="match status" value="1"/>
</dbReference>
<dbReference type="PANTHER" id="PTHR22916:SF3">
    <property type="entry name" value="UDP-GLCNAC:BETAGAL BETA-1,3-N-ACETYLGLUCOSAMINYLTRANSFERASE-LIKE PROTEIN 1"/>
    <property type="match status" value="1"/>
</dbReference>
<proteinExistence type="predicted"/>
<dbReference type="InterPro" id="IPR001173">
    <property type="entry name" value="Glyco_trans_2-like"/>
</dbReference>
<dbReference type="RefSeq" id="WP_336203416.1">
    <property type="nucleotide sequence ID" value="NZ_JBANEI010000012.1"/>
</dbReference>
<evidence type="ECO:0000313" key="2">
    <source>
        <dbReference type="EMBL" id="MEI2683246.1"/>
    </source>
</evidence>
<protein>
    <submittedName>
        <fullName evidence="2">Glycosyltransferase family 2 protein</fullName>
    </submittedName>
</protein>
<accession>A0ABU8DIA5</accession>
<comment type="caution">
    <text evidence="2">The sequence shown here is derived from an EMBL/GenBank/DDBJ whole genome shotgun (WGS) entry which is preliminary data.</text>
</comment>
<organism evidence="2 3">
    <name type="scientific">Erwinia aphidicola</name>
    <dbReference type="NCBI Taxonomy" id="68334"/>
    <lineage>
        <taxon>Bacteria</taxon>
        <taxon>Pseudomonadati</taxon>
        <taxon>Pseudomonadota</taxon>
        <taxon>Gammaproteobacteria</taxon>
        <taxon>Enterobacterales</taxon>
        <taxon>Erwiniaceae</taxon>
        <taxon>Erwinia</taxon>
    </lineage>
</organism>
<sequence>MNKLKNEKFVAVLLSTYNGQEFLKEQLDSLISQNNNNFKVFIRDDGSNDKTLNICRDYQERYDDKFLVLDDDLGNLGVTRSFEKLMQTVNSELYMFCDQDDIWLPNKINSAISHYNDFANKYSKERPVMFYTDLIPFKDSNTIISNSYLKLINADTNPELDDLIFSVPTWGCTCIFNAAMKDKALPMPRYIRYHDGWLCLLAYLSNSLIYIDECDIYYRLHDKNSSNASKTVNKHSIKNFYHRIKMALLGDEKGQDILKRKINQSVLALEKTSTQKGSDFYKAMTGNVYSRILFFVWSKTLAKRSILFSPNLLKAVVDYKKKDD</sequence>
<dbReference type="SUPFAM" id="SSF53448">
    <property type="entry name" value="Nucleotide-diphospho-sugar transferases"/>
    <property type="match status" value="1"/>
</dbReference>
<evidence type="ECO:0000313" key="3">
    <source>
        <dbReference type="Proteomes" id="UP001306592"/>
    </source>
</evidence>
<dbReference type="InterPro" id="IPR029044">
    <property type="entry name" value="Nucleotide-diphossugar_trans"/>
</dbReference>
<feature type="domain" description="Glycosyltransferase 2-like" evidence="1">
    <location>
        <begin position="12"/>
        <end position="117"/>
    </location>
</feature>
<keyword evidence="3" id="KW-1185">Reference proteome</keyword>
<evidence type="ECO:0000259" key="1">
    <source>
        <dbReference type="Pfam" id="PF00535"/>
    </source>
</evidence>
<dbReference type="Proteomes" id="UP001306592">
    <property type="component" value="Unassembled WGS sequence"/>
</dbReference>
<gene>
    <name evidence="2" type="ORF">V8N49_16475</name>
</gene>
<reference evidence="2 3" key="1">
    <citation type="submission" date="2024-02" db="EMBL/GenBank/DDBJ databases">
        <title>First report Erwinia aphidicola in onion in Chile.</title>
        <authorList>
            <person name="Valenzuela M."/>
            <person name="Pena M."/>
            <person name="Dutta B."/>
        </authorList>
    </citation>
    <scope>NUCLEOTIDE SEQUENCE [LARGE SCALE GENOMIC DNA]</scope>
    <source>
        <strain evidence="2 3">QCJ3A</strain>
    </source>
</reference>
<dbReference type="EMBL" id="JBANEI010000012">
    <property type="protein sequence ID" value="MEI2683246.1"/>
    <property type="molecule type" value="Genomic_DNA"/>
</dbReference>
<name>A0ABU8DIA5_ERWAP</name>